<reference evidence="1" key="1">
    <citation type="submission" date="2021-02" db="EMBL/GenBank/DDBJ databases">
        <authorList>
            <person name="Dougan E. K."/>
            <person name="Rhodes N."/>
            <person name="Thang M."/>
            <person name="Chan C."/>
        </authorList>
    </citation>
    <scope>NUCLEOTIDE SEQUENCE</scope>
</reference>
<gene>
    <name evidence="1" type="ORF">PGLA1383_LOCUS41921</name>
</gene>
<dbReference type="Proteomes" id="UP000654075">
    <property type="component" value="Unassembled WGS sequence"/>
</dbReference>
<organism evidence="1 2">
    <name type="scientific">Polarella glacialis</name>
    <name type="common">Dinoflagellate</name>
    <dbReference type="NCBI Taxonomy" id="89957"/>
    <lineage>
        <taxon>Eukaryota</taxon>
        <taxon>Sar</taxon>
        <taxon>Alveolata</taxon>
        <taxon>Dinophyceae</taxon>
        <taxon>Suessiales</taxon>
        <taxon>Suessiaceae</taxon>
        <taxon>Polarella</taxon>
    </lineage>
</organism>
<sequence length="174" mass="19914">MMEEVSHNMQRGHCHRCAQQWVLGKVEPNIGDYGTFFCAACWDEAISGEGSDANEEAWGSDDEPINIWRPFSDQGSSAQKRLKVTTPWQQLPEDEYQELERRRWAQDGLMRGQDIPQGLSLQRILVGRVSDRPREVRLVSDVLHQQFRSCGASLWLSSRVLLNFLEEDLLEGPA</sequence>
<accession>A0A813GPR5</accession>
<evidence type="ECO:0000313" key="2">
    <source>
        <dbReference type="Proteomes" id="UP000654075"/>
    </source>
</evidence>
<dbReference type="AlphaFoldDB" id="A0A813GPR5"/>
<proteinExistence type="predicted"/>
<comment type="caution">
    <text evidence="1">The sequence shown here is derived from an EMBL/GenBank/DDBJ whole genome shotgun (WGS) entry which is preliminary data.</text>
</comment>
<keyword evidence="2" id="KW-1185">Reference proteome</keyword>
<evidence type="ECO:0000313" key="1">
    <source>
        <dbReference type="EMBL" id="CAE8624820.1"/>
    </source>
</evidence>
<name>A0A813GPR5_POLGL</name>
<feature type="non-terminal residue" evidence="1">
    <location>
        <position position="174"/>
    </location>
</feature>
<protein>
    <submittedName>
        <fullName evidence="1">Uncharacterized protein</fullName>
    </submittedName>
</protein>
<dbReference type="EMBL" id="CAJNNV010028495">
    <property type="protein sequence ID" value="CAE8624820.1"/>
    <property type="molecule type" value="Genomic_DNA"/>
</dbReference>